<feature type="domain" description="Bacterial transcriptional activator" evidence="2">
    <location>
        <begin position="100"/>
        <end position="253"/>
    </location>
</feature>
<dbReference type="InterPro" id="IPR027417">
    <property type="entry name" value="P-loop_NTPase"/>
</dbReference>
<dbReference type="InterPro" id="IPR019734">
    <property type="entry name" value="TPR_rpt"/>
</dbReference>
<dbReference type="SMART" id="SM01043">
    <property type="entry name" value="BTAD"/>
    <property type="match status" value="1"/>
</dbReference>
<accession>A0A0S6W495</accession>
<dbReference type="EMBL" id="DF820459">
    <property type="protein sequence ID" value="GAK53314.1"/>
    <property type="molecule type" value="Genomic_DNA"/>
</dbReference>
<dbReference type="PROSITE" id="PS50005">
    <property type="entry name" value="TPR"/>
    <property type="match status" value="1"/>
</dbReference>
<keyword evidence="4" id="KW-1185">Reference proteome</keyword>
<dbReference type="SUPFAM" id="SSF46894">
    <property type="entry name" value="C-terminal effector domain of the bipartite response regulators"/>
    <property type="match status" value="1"/>
</dbReference>
<evidence type="ECO:0000313" key="3">
    <source>
        <dbReference type="EMBL" id="GAK53314.1"/>
    </source>
</evidence>
<dbReference type="InterPro" id="IPR005158">
    <property type="entry name" value="BTAD"/>
</dbReference>
<dbReference type="Pfam" id="PF13424">
    <property type="entry name" value="TPR_12"/>
    <property type="match status" value="1"/>
</dbReference>
<dbReference type="SUPFAM" id="SSF52540">
    <property type="entry name" value="P-loop containing nucleoside triphosphate hydrolases"/>
    <property type="match status" value="1"/>
</dbReference>
<dbReference type="InterPro" id="IPR049945">
    <property type="entry name" value="AAA_22"/>
</dbReference>
<proteinExistence type="predicted"/>
<dbReference type="Gene3D" id="3.40.50.300">
    <property type="entry name" value="P-loop containing nucleotide triphosphate hydrolases"/>
    <property type="match status" value="1"/>
</dbReference>
<sequence>MHDTSSLKLCWFGSPQVELNGERVELDTRKSIALLAYLTMNKQAHSREKLVSLFWPESPSAQAFTSLRKTLWTLKQRLTDTWFDIRRQSVELSSNTGLWVDIHSFDRAVNAGAGHDHAPSTACAECLPSLLHAIDLYRDDFLRGFTLPDSPSFDDWQFFHTDMLRDRFIDALKRVLHYYAARKEFSAAIRCAQRWLAASPAEEAAHRELMRLYTLNHQRAAALQQYQECVRLLKQEFDAEPEQQTQDLYDALLSQDGATTFQVQQIAAAAPLRESPSFHIRGMFQQTAFIGRTRELKEIRAILQRPDCRLLTLLGMGGIGKTRIAEQLVSTMIADYPDGVYFVPLAPLSSPEQIAPAIVETLHCLASAEEEALNALTQFLSTKKLLLILDNAEHLLAGVGVLRECLQAAPAIQFVVTSRERLNLRGEWVYNLHGLAYPEAVALADVALEEVEQRYDAVRLLMRSAQRQHPDFTLSEANLPHILRLCRLADGMPLALELAASWCHILSCDQIVAEIEQSLDVLTSRSPDYPARHQSVRAVFDSLWMRLSMQEQRRLCQLSIFQGSFDVAEAETIAGTSLPLLASFVDRALVQSYANGRFALHPLLQRFLADKREQDAPEEAALIERFCAWFERFVIAQSDCLKTERQQSALSAMSAASPNIRQAWELAAAQQNLPRLQAMLPRLALFYEIANRLQEGRDVFQHALTLCRQQQPDHLLCAQLIVHIAACSRYNVYNAETLPDYQQALQRLRTSGAATSAYTYFWIGCLKTWYRQQNEDTGEWVELLDDLAAQSGDCWDMALAAFLRGEWLYQTRQSLELAHICFQQALTLRQQLGDLWGQTTALNSLGHVALNHGRYREAQHFHEEALRMSQELRDEHGIAWAKSQLGEIAILLGDYQRAWTYERESLAIVMQLGCQGLAAWRFSACGFLLMIQGEYDSAETYFQQSLAIFQRLRHPEGWPAQLLNLAELRWRTGRIGEAAAFLEKSRLLASPALDHYFETWFCYTQSRISAASGATEQAWAQLFTAIDMAAQRPYLMGLLEFLTDAGERLLKTAETPFGLQTLAFAAQHDATPFYAKQQAKTALARQQKTVSLSVLQSAVAAGQTASLGEIIEHLRRMAL</sequence>
<dbReference type="PRINTS" id="PR00364">
    <property type="entry name" value="DISEASERSIST"/>
</dbReference>
<dbReference type="Pfam" id="PF03704">
    <property type="entry name" value="BTAD"/>
    <property type="match status" value="1"/>
</dbReference>
<dbReference type="HOGENOM" id="CLU_004665_1_4_0"/>
<evidence type="ECO:0000259" key="2">
    <source>
        <dbReference type="SMART" id="SM01043"/>
    </source>
</evidence>
<feature type="repeat" description="TPR" evidence="1">
    <location>
        <begin position="839"/>
        <end position="872"/>
    </location>
</feature>
<dbReference type="PANTHER" id="PTHR47691">
    <property type="entry name" value="REGULATOR-RELATED"/>
    <property type="match status" value="1"/>
</dbReference>
<keyword evidence="1" id="KW-0802">TPR repeat</keyword>
<dbReference type="Gene3D" id="1.25.40.10">
    <property type="entry name" value="Tetratricopeptide repeat domain"/>
    <property type="match status" value="2"/>
</dbReference>
<evidence type="ECO:0000313" key="4">
    <source>
        <dbReference type="Proteomes" id="UP000030700"/>
    </source>
</evidence>
<protein>
    <submittedName>
        <fullName evidence="3">Transcriptional activator domain</fullName>
    </submittedName>
</protein>
<dbReference type="AlphaFoldDB" id="A0A0S6W495"/>
<dbReference type="InterPro" id="IPR011990">
    <property type="entry name" value="TPR-like_helical_dom_sf"/>
</dbReference>
<dbReference type="SUPFAM" id="SSF48452">
    <property type="entry name" value="TPR-like"/>
    <property type="match status" value="2"/>
</dbReference>
<organism evidence="3">
    <name type="scientific">Candidatus Moduliflexus flocculans</name>
    <dbReference type="NCBI Taxonomy" id="1499966"/>
    <lineage>
        <taxon>Bacteria</taxon>
        <taxon>Candidatus Moduliflexota</taxon>
        <taxon>Candidatus Moduliflexia</taxon>
        <taxon>Candidatus Moduliflexales</taxon>
        <taxon>Candidatus Moduliflexaceae</taxon>
    </lineage>
</organism>
<dbReference type="STRING" id="1499966.U14_04579"/>
<name>A0A0S6W495_9BACT</name>
<dbReference type="GO" id="GO:0003677">
    <property type="term" value="F:DNA binding"/>
    <property type="evidence" value="ECO:0007669"/>
    <property type="project" value="InterPro"/>
</dbReference>
<dbReference type="Pfam" id="PF13401">
    <property type="entry name" value="AAA_22"/>
    <property type="match status" value="1"/>
</dbReference>
<dbReference type="SMART" id="SM00028">
    <property type="entry name" value="TPR"/>
    <property type="match status" value="5"/>
</dbReference>
<dbReference type="GO" id="GO:0006355">
    <property type="term" value="P:regulation of DNA-templated transcription"/>
    <property type="evidence" value="ECO:0007669"/>
    <property type="project" value="InterPro"/>
</dbReference>
<dbReference type="InterPro" id="IPR036388">
    <property type="entry name" value="WH-like_DNA-bd_sf"/>
</dbReference>
<dbReference type="GO" id="GO:0016887">
    <property type="term" value="F:ATP hydrolysis activity"/>
    <property type="evidence" value="ECO:0007669"/>
    <property type="project" value="InterPro"/>
</dbReference>
<gene>
    <name evidence="3" type="ORF">U14_04579</name>
</gene>
<reference evidence="3" key="1">
    <citation type="journal article" date="2015" name="PeerJ">
        <title>First genomic representation of candidate bacterial phylum KSB3 points to enhanced environmental sensing as a trigger of wastewater bulking.</title>
        <authorList>
            <person name="Sekiguchi Y."/>
            <person name="Ohashi A."/>
            <person name="Parks D.H."/>
            <person name="Yamauchi T."/>
            <person name="Tyson G.W."/>
            <person name="Hugenholtz P."/>
        </authorList>
    </citation>
    <scope>NUCLEOTIDE SEQUENCE [LARGE SCALE GENOMIC DNA]</scope>
</reference>
<evidence type="ECO:0000256" key="1">
    <source>
        <dbReference type="PROSITE-ProRule" id="PRU00339"/>
    </source>
</evidence>
<dbReference type="PANTHER" id="PTHR47691:SF3">
    <property type="entry name" value="HTH-TYPE TRANSCRIPTIONAL REGULATOR RV0890C-RELATED"/>
    <property type="match status" value="1"/>
</dbReference>
<dbReference type="InterPro" id="IPR016032">
    <property type="entry name" value="Sig_transdc_resp-reg_C-effctor"/>
</dbReference>
<dbReference type="Proteomes" id="UP000030700">
    <property type="component" value="Unassembled WGS sequence"/>
</dbReference>
<dbReference type="Gene3D" id="1.10.10.10">
    <property type="entry name" value="Winged helix-like DNA-binding domain superfamily/Winged helix DNA-binding domain"/>
    <property type="match status" value="1"/>
</dbReference>